<evidence type="ECO:0000256" key="3">
    <source>
        <dbReference type="ARBA" id="ARBA00022692"/>
    </source>
</evidence>
<keyword evidence="10" id="KW-1185">Reference proteome</keyword>
<feature type="transmembrane region" description="Helical" evidence="7">
    <location>
        <begin position="198"/>
        <end position="214"/>
    </location>
</feature>
<dbReference type="OrthoDB" id="9813917at2"/>
<dbReference type="InterPro" id="IPR010619">
    <property type="entry name" value="ThrE-like_N"/>
</dbReference>
<evidence type="ECO:0000256" key="2">
    <source>
        <dbReference type="ARBA" id="ARBA00022475"/>
    </source>
</evidence>
<feature type="domain" description="Threonine/serine exporter-like N-terminal" evidence="8">
    <location>
        <begin position="14"/>
        <end position="252"/>
    </location>
</feature>
<evidence type="ECO:0000313" key="10">
    <source>
        <dbReference type="Proteomes" id="UP000297031"/>
    </source>
</evidence>
<feature type="transmembrane region" description="Helical" evidence="7">
    <location>
        <begin position="142"/>
        <end position="159"/>
    </location>
</feature>
<reference evidence="9 10" key="1">
    <citation type="submission" date="2019-02" db="EMBL/GenBank/DDBJ databases">
        <title>Isolation and identification of novel species under the genus Muribaculum.</title>
        <authorList>
            <person name="Miyake S."/>
            <person name="Ding Y."/>
            <person name="Low A."/>
            <person name="Soh M."/>
            <person name="Seedorf H."/>
        </authorList>
    </citation>
    <scope>NUCLEOTIDE SEQUENCE [LARGE SCALE GENOMIC DNA]</scope>
    <source>
        <strain evidence="9 10">TLL-A4</strain>
    </source>
</reference>
<evidence type="ECO:0000256" key="4">
    <source>
        <dbReference type="ARBA" id="ARBA00022989"/>
    </source>
</evidence>
<keyword evidence="4 7" id="KW-1133">Transmembrane helix</keyword>
<dbReference type="Pfam" id="PF06738">
    <property type="entry name" value="ThrE"/>
    <property type="match status" value="1"/>
</dbReference>
<evidence type="ECO:0000313" key="9">
    <source>
        <dbReference type="EMBL" id="QCD36994.1"/>
    </source>
</evidence>
<protein>
    <submittedName>
        <fullName evidence="9">Threonine/serine exporter</fullName>
    </submittedName>
</protein>
<feature type="transmembrane region" description="Helical" evidence="7">
    <location>
        <begin position="171"/>
        <end position="192"/>
    </location>
</feature>
<dbReference type="GO" id="GO:0005886">
    <property type="term" value="C:plasma membrane"/>
    <property type="evidence" value="ECO:0007669"/>
    <property type="project" value="UniProtKB-SubCell"/>
</dbReference>
<keyword evidence="2" id="KW-1003">Cell membrane</keyword>
<dbReference type="KEGG" id="mgod:E7746_00930"/>
<comment type="similarity">
    <text evidence="6">Belongs to the ThrE exporter (TC 2.A.79) family.</text>
</comment>
<proteinExistence type="inferred from homology"/>
<dbReference type="PANTHER" id="PTHR34390:SF2">
    <property type="entry name" value="SUCCINATE TRANSPORTER SUBUNIT YJJP-RELATED"/>
    <property type="match status" value="1"/>
</dbReference>
<dbReference type="GO" id="GO:0015744">
    <property type="term" value="P:succinate transport"/>
    <property type="evidence" value="ECO:0007669"/>
    <property type="project" value="TreeGrafter"/>
</dbReference>
<gene>
    <name evidence="9" type="ORF">E7746_00930</name>
</gene>
<evidence type="ECO:0000256" key="6">
    <source>
        <dbReference type="ARBA" id="ARBA00034125"/>
    </source>
</evidence>
<keyword evidence="5 7" id="KW-0472">Membrane</keyword>
<dbReference type="PANTHER" id="PTHR34390">
    <property type="entry name" value="UPF0442 PROTEIN YJJB-RELATED"/>
    <property type="match status" value="1"/>
</dbReference>
<comment type="subcellular location">
    <subcellularLocation>
        <location evidence="1">Cell membrane</location>
        <topology evidence="1">Multi-pass membrane protein</topology>
    </subcellularLocation>
</comment>
<feature type="transmembrane region" description="Helical" evidence="7">
    <location>
        <begin position="235"/>
        <end position="255"/>
    </location>
</feature>
<accession>A0A4P7VRM0</accession>
<evidence type="ECO:0000256" key="7">
    <source>
        <dbReference type="SAM" id="Phobius"/>
    </source>
</evidence>
<dbReference type="EMBL" id="CP039393">
    <property type="protein sequence ID" value="QCD36994.1"/>
    <property type="molecule type" value="Genomic_DNA"/>
</dbReference>
<dbReference type="InterPro" id="IPR050539">
    <property type="entry name" value="ThrE_Dicarb/AminoAcid_Exp"/>
</dbReference>
<dbReference type="AlphaFoldDB" id="A0A4P7VRM0"/>
<organism evidence="9 10">
    <name type="scientific">Muribaculum gordoncarteri</name>
    <dbReference type="NCBI Taxonomy" id="2530390"/>
    <lineage>
        <taxon>Bacteria</taxon>
        <taxon>Pseudomonadati</taxon>
        <taxon>Bacteroidota</taxon>
        <taxon>Bacteroidia</taxon>
        <taxon>Bacteroidales</taxon>
        <taxon>Muribaculaceae</taxon>
        <taxon>Muribaculum</taxon>
    </lineage>
</organism>
<evidence type="ECO:0000256" key="1">
    <source>
        <dbReference type="ARBA" id="ARBA00004651"/>
    </source>
</evidence>
<evidence type="ECO:0000256" key="5">
    <source>
        <dbReference type="ARBA" id="ARBA00023136"/>
    </source>
</evidence>
<dbReference type="Proteomes" id="UP000297031">
    <property type="component" value="Chromosome"/>
</dbReference>
<sequence>MNSGASSRDDDCRFLGDYASYMLGCGATCERITRNVARMANAVGAKADLMILPSHIVVTLIDNSSGERCQCSTARTSVPVSYNINTRLSNLSWRVAEGRCSMSHARRLFGRIINIKPVNVWQVMWLVVIANASFCRLFGGDVTAMGIVALATMLGYSLKNILMSHHVDGKAVFLFCSFVSAVTATAGHVFSLSSTPDVALATSVLYLIPGIPYINSVSDLLTGHYLCSLSRFIDAALLTACIALGLTGAFFIMNLKVF</sequence>
<keyword evidence="3 7" id="KW-0812">Transmembrane</keyword>
<dbReference type="GO" id="GO:0022857">
    <property type="term" value="F:transmembrane transporter activity"/>
    <property type="evidence" value="ECO:0007669"/>
    <property type="project" value="InterPro"/>
</dbReference>
<name>A0A4P7VRM0_9BACT</name>
<evidence type="ECO:0000259" key="8">
    <source>
        <dbReference type="Pfam" id="PF06738"/>
    </source>
</evidence>